<keyword evidence="8" id="KW-0804">Transcription</keyword>
<evidence type="ECO:0000256" key="3">
    <source>
        <dbReference type="ARBA" id="ARBA00022692"/>
    </source>
</evidence>
<dbReference type="EMBL" id="BAAAZC010000031">
    <property type="protein sequence ID" value="GAA3990665.1"/>
    <property type="molecule type" value="Genomic_DNA"/>
</dbReference>
<accession>A0ABP7R133</accession>
<evidence type="ECO:0000256" key="4">
    <source>
        <dbReference type="ARBA" id="ARBA00022989"/>
    </source>
</evidence>
<evidence type="ECO:0000256" key="1">
    <source>
        <dbReference type="ARBA" id="ARBA00004651"/>
    </source>
</evidence>
<organism evidence="11 12">
    <name type="scientific">Mucilaginibacter dorajii</name>
    <dbReference type="NCBI Taxonomy" id="692994"/>
    <lineage>
        <taxon>Bacteria</taxon>
        <taxon>Pseudomonadati</taxon>
        <taxon>Bacteroidota</taxon>
        <taxon>Sphingobacteriia</taxon>
        <taxon>Sphingobacteriales</taxon>
        <taxon>Sphingobacteriaceae</taxon>
        <taxon>Mucilaginibacter</taxon>
    </lineage>
</organism>
<feature type="transmembrane region" description="Helical" evidence="9">
    <location>
        <begin position="47"/>
        <end position="72"/>
    </location>
</feature>
<keyword evidence="7 9" id="KW-0472">Membrane</keyword>
<dbReference type="InterPro" id="IPR025857">
    <property type="entry name" value="MacB_PCD"/>
</dbReference>
<keyword evidence="6" id="KW-0238">DNA-binding</keyword>
<dbReference type="InterPro" id="IPR018062">
    <property type="entry name" value="HTH_AraC-typ_CS"/>
</dbReference>
<dbReference type="Proteomes" id="UP001500742">
    <property type="component" value="Unassembled WGS sequence"/>
</dbReference>
<feature type="transmembrane region" description="Helical" evidence="9">
    <location>
        <begin position="522"/>
        <end position="549"/>
    </location>
</feature>
<dbReference type="Pfam" id="PF12704">
    <property type="entry name" value="MacB_PCD"/>
    <property type="match status" value="2"/>
</dbReference>
<feature type="transmembrane region" description="Helical" evidence="9">
    <location>
        <begin position="570"/>
        <end position="597"/>
    </location>
</feature>
<evidence type="ECO:0000313" key="12">
    <source>
        <dbReference type="Proteomes" id="UP001500742"/>
    </source>
</evidence>
<reference evidence="12" key="1">
    <citation type="journal article" date="2019" name="Int. J. Syst. Evol. Microbiol.">
        <title>The Global Catalogue of Microorganisms (GCM) 10K type strain sequencing project: providing services to taxonomists for standard genome sequencing and annotation.</title>
        <authorList>
            <consortium name="The Broad Institute Genomics Platform"/>
            <consortium name="The Broad Institute Genome Sequencing Center for Infectious Disease"/>
            <person name="Wu L."/>
            <person name="Ma J."/>
        </authorList>
    </citation>
    <scope>NUCLEOTIDE SEQUENCE [LARGE SCALE GENOMIC DNA]</scope>
    <source>
        <strain evidence="12">JCM 16601</strain>
    </source>
</reference>
<keyword evidence="2" id="KW-1003">Cell membrane</keyword>
<name>A0ABP7R133_9SPHI</name>
<dbReference type="InterPro" id="IPR003838">
    <property type="entry name" value="ABC3_permease_C"/>
</dbReference>
<evidence type="ECO:0000256" key="2">
    <source>
        <dbReference type="ARBA" id="ARBA00022475"/>
    </source>
</evidence>
<dbReference type="PROSITE" id="PS01124">
    <property type="entry name" value="HTH_ARAC_FAMILY_2"/>
    <property type="match status" value="1"/>
</dbReference>
<feature type="transmembrane region" description="Helical" evidence="9">
    <location>
        <begin position="913"/>
        <end position="937"/>
    </location>
</feature>
<evidence type="ECO:0000256" key="9">
    <source>
        <dbReference type="SAM" id="Phobius"/>
    </source>
</evidence>
<dbReference type="SUPFAM" id="SSF46689">
    <property type="entry name" value="Homeodomain-like"/>
    <property type="match status" value="1"/>
</dbReference>
<feature type="transmembrane region" description="Helical" evidence="9">
    <location>
        <begin position="266"/>
        <end position="287"/>
    </location>
</feature>
<gene>
    <name evidence="11" type="ORF">GCM10022210_50410</name>
</gene>
<dbReference type="Pfam" id="PF02687">
    <property type="entry name" value="FtsX"/>
    <property type="match status" value="2"/>
</dbReference>
<dbReference type="PANTHER" id="PTHR30572">
    <property type="entry name" value="MEMBRANE COMPONENT OF TRANSPORTER-RELATED"/>
    <property type="match status" value="1"/>
</dbReference>
<proteinExistence type="predicted"/>
<dbReference type="PROSITE" id="PS00041">
    <property type="entry name" value="HTH_ARAC_FAMILY_1"/>
    <property type="match status" value="1"/>
</dbReference>
<feature type="transmembrane region" description="Helical" evidence="9">
    <location>
        <begin position="1000"/>
        <end position="1022"/>
    </location>
</feature>
<keyword evidence="5" id="KW-0805">Transcription regulation</keyword>
<evidence type="ECO:0000259" key="10">
    <source>
        <dbReference type="PROSITE" id="PS01124"/>
    </source>
</evidence>
<evidence type="ECO:0000313" key="11">
    <source>
        <dbReference type="EMBL" id="GAA3990665.1"/>
    </source>
</evidence>
<evidence type="ECO:0000256" key="8">
    <source>
        <dbReference type="ARBA" id="ARBA00023163"/>
    </source>
</evidence>
<feature type="transmembrane region" description="Helical" evidence="9">
    <location>
        <begin position="967"/>
        <end position="988"/>
    </location>
</feature>
<feature type="domain" description="HTH araC/xylS-type" evidence="10">
    <location>
        <begin position="103"/>
        <end position="207"/>
    </location>
</feature>
<feature type="transmembrane region" description="Helical" evidence="9">
    <location>
        <begin position="617"/>
        <end position="635"/>
    </location>
</feature>
<dbReference type="InterPro" id="IPR050250">
    <property type="entry name" value="Macrolide_Exporter_MacB"/>
</dbReference>
<keyword evidence="3 9" id="KW-0812">Transmembrane</keyword>
<dbReference type="Pfam" id="PF12833">
    <property type="entry name" value="HTH_18"/>
    <property type="match status" value="1"/>
</dbReference>
<dbReference type="InterPro" id="IPR018060">
    <property type="entry name" value="HTH_AraC"/>
</dbReference>
<dbReference type="SMART" id="SM00342">
    <property type="entry name" value="HTH_ARAC"/>
    <property type="match status" value="1"/>
</dbReference>
<protein>
    <submittedName>
        <fullName evidence="11">ABC transporter permease</fullName>
    </submittedName>
</protein>
<dbReference type="InterPro" id="IPR009057">
    <property type="entry name" value="Homeodomain-like_sf"/>
</dbReference>
<dbReference type="Gene3D" id="1.10.10.60">
    <property type="entry name" value="Homeodomain-like"/>
    <property type="match status" value="2"/>
</dbReference>
<evidence type="ECO:0000256" key="5">
    <source>
        <dbReference type="ARBA" id="ARBA00023015"/>
    </source>
</evidence>
<dbReference type="PANTHER" id="PTHR30572:SF18">
    <property type="entry name" value="ABC-TYPE MACROLIDE FAMILY EXPORT SYSTEM PERMEASE COMPONENT 2"/>
    <property type="match status" value="1"/>
</dbReference>
<comment type="caution">
    <text evidence="11">The sequence shown here is derived from an EMBL/GenBank/DDBJ whole genome shotgun (WGS) entry which is preliminary data.</text>
</comment>
<evidence type="ECO:0000256" key="7">
    <source>
        <dbReference type="ARBA" id="ARBA00023136"/>
    </source>
</evidence>
<keyword evidence="4 9" id="KW-1133">Transmembrane helix</keyword>
<comment type="subcellular location">
    <subcellularLocation>
        <location evidence="1">Cell membrane</location>
        <topology evidence="1">Multi-pass membrane protein</topology>
    </subcellularLocation>
</comment>
<evidence type="ECO:0000256" key="6">
    <source>
        <dbReference type="ARBA" id="ARBA00023125"/>
    </source>
</evidence>
<keyword evidence="12" id="KW-1185">Reference proteome</keyword>
<feature type="transmembrane region" description="Helical" evidence="9">
    <location>
        <begin position="667"/>
        <end position="687"/>
    </location>
</feature>
<sequence>MPAWLILISVNIYLYLSRRLIGRFYDRLRPVLMDRPRFAFRRLDNNLLLLGTLCLAWLLDDIFSFAVAFVLIGMAVEEMLKPDSSVTLAMPINDRSDARKKGRRLKEAVATNRIYEDAELTLTTLALKLMIHPHDLSRIINVGLEKNFSDFINEFRVREITRKMQDPAYERLTLLGIAYESGFNSERTFHRVFKEITGKTPLAYKNSLRKELPIDKLAIQARIRPVILRSESPPIWASATLKRNVMLKNYLKIAWRNIKGNKVYSALNITGLAAGIAVTLLIALWAWHEYSYDRFLPDYTQLYQIKLNFDQNGDIQTQSGGCLPIAGALRSSFPEVKYVAETGWTSRHSLTVGDKKLYQQGMIVGSDFLKMFQFRLLSGSPATVLNEPFSIILTQSAAKALFGNDDPIGKVLRIDNAHDVKVAGLMDNVPDNSTLQFSYLLPFGYWEQTVPFVKADRTNWTHYPFNQYVELQPGVTEAQFAPKIKNLLQGHDPIHKVEIVLQPVKNWHLYSEFKNGKVSGGFIVYVRMFCIIGALVLLIACINFVNLFTARSEKKAREVGVRKAIGSTRASLIFQFLTESVLVTFMAALFAIAIVQVSLPAFNSLTGNTLKIPYAEPLFWIVLLVFVLFTGVTAGSRPAFYLSSFNPVKVLRGTLQVGKAAALPRKILVVIQFSCSIALIIGTIIIYKQISHVKSRPTGYDADRLVMTTTTPDLNRNYTALKNDLLQSGFVVNVTRASSPVPVIDFQAGCNLLNWPGKNGGESLGISYAAVSEDFFKTAGMKMAEGREFTGMPGDTLHVILNEAAVGKLRLKAPVGQMLSTELSKEPVRIIGVAKNAVIGSPFSAIQPALFVYKPDQSGTVIYRLKPDVNVQDAISKLAPIFNKYNPAYPYDYQFADAAYDSKFKQAQLVGKLAGVFAGLTILISCLGLFGLAAYMAEQRTKEIGIRKVLGASVSSIWLLLSKDFMVLVFIGCVIAVPLALYFMTGWLQQYDYRISIGPGVFIISGIMALIITLFTISFQAVRAALANPVKSLRSE</sequence>